<keyword evidence="1" id="KW-0472">Membrane</keyword>
<keyword evidence="1" id="KW-1133">Transmembrane helix</keyword>
<accession>A0A1E2UM34</accession>
<name>A0A1E2UM34_9GAMM</name>
<dbReference type="PANTHER" id="PTHR28008:SF1">
    <property type="entry name" value="DOMAIN PROTEIN, PUTATIVE (AFU_ORTHOLOGUE AFUA_3G10980)-RELATED"/>
    <property type="match status" value="1"/>
</dbReference>
<dbReference type="EMBL" id="LVJZ01000003">
    <property type="protein sequence ID" value="ODB95761.1"/>
    <property type="molecule type" value="Genomic_DNA"/>
</dbReference>
<dbReference type="Proteomes" id="UP000094849">
    <property type="component" value="Unassembled WGS sequence"/>
</dbReference>
<feature type="transmembrane region" description="Helical" evidence="1">
    <location>
        <begin position="102"/>
        <end position="124"/>
    </location>
</feature>
<evidence type="ECO:0000256" key="1">
    <source>
        <dbReference type="SAM" id="Phobius"/>
    </source>
</evidence>
<comment type="caution">
    <text evidence="2">The sequence shown here is derived from an EMBL/GenBank/DDBJ whole genome shotgun (WGS) entry which is preliminary data.</text>
</comment>
<organism evidence="2 3">
    <name type="scientific">Candidatus Thiodiazotropha endoloripes</name>
    <dbReference type="NCBI Taxonomy" id="1818881"/>
    <lineage>
        <taxon>Bacteria</taxon>
        <taxon>Pseudomonadati</taxon>
        <taxon>Pseudomonadota</taxon>
        <taxon>Gammaproteobacteria</taxon>
        <taxon>Chromatiales</taxon>
        <taxon>Sedimenticolaceae</taxon>
        <taxon>Candidatus Thiodiazotropha</taxon>
    </lineage>
</organism>
<feature type="transmembrane region" description="Helical" evidence="1">
    <location>
        <begin position="16"/>
        <end position="36"/>
    </location>
</feature>
<protein>
    <recommendedName>
        <fullName evidence="4">VanZ-like domain-containing protein</fullName>
    </recommendedName>
</protein>
<sequence length="135" mass="15167">MVAEQQIPRQRLPSTLLRGGLAISLVAICFLAFTPLQLPAVSSLNDKFSHILAFLYLALLCDFSWPEADWNFTKALSLLGYGLFIETVQAFLPHRFFSMLDLAADGLGLIIYSMILPGLLRINWIKRLRQKTAKA</sequence>
<dbReference type="NCBIfam" id="NF037970">
    <property type="entry name" value="vanZ_1"/>
    <property type="match status" value="1"/>
</dbReference>
<feature type="transmembrane region" description="Helical" evidence="1">
    <location>
        <begin position="48"/>
        <end position="66"/>
    </location>
</feature>
<feature type="transmembrane region" description="Helical" evidence="1">
    <location>
        <begin position="78"/>
        <end position="96"/>
    </location>
</feature>
<gene>
    <name evidence="2" type="ORF">A3196_02725</name>
</gene>
<keyword evidence="1" id="KW-0812">Transmembrane</keyword>
<proteinExistence type="predicted"/>
<dbReference type="AlphaFoldDB" id="A0A1E2UM34"/>
<reference evidence="2 3" key="1">
    <citation type="submission" date="2016-03" db="EMBL/GenBank/DDBJ databases">
        <title>Chemosynthetic sulphur-oxidizing symbionts of marine invertebrate animals are capable of nitrogen fixation.</title>
        <authorList>
            <person name="Petersen J.M."/>
            <person name="Kemper A."/>
            <person name="Gruber-Vodicka H."/>
            <person name="Cardini U."/>
            <person name="Geest Mvander."/>
            <person name="Kleiner M."/>
            <person name="Bulgheresi S."/>
            <person name="Fussmann M."/>
            <person name="Herbold C."/>
            <person name="Seah B.K.B."/>
            <person name="Antony C.Paul."/>
            <person name="Liu D."/>
            <person name="Belitz A."/>
            <person name="Weber M."/>
        </authorList>
    </citation>
    <scope>NUCLEOTIDE SEQUENCE [LARGE SCALE GENOMIC DNA]</scope>
    <source>
        <strain evidence="2">G_D</strain>
    </source>
</reference>
<dbReference type="STRING" id="1818881.A3196_02725"/>
<evidence type="ECO:0008006" key="4">
    <source>
        <dbReference type="Google" id="ProtNLM"/>
    </source>
</evidence>
<evidence type="ECO:0000313" key="2">
    <source>
        <dbReference type="EMBL" id="ODB95761.1"/>
    </source>
</evidence>
<keyword evidence="3" id="KW-1185">Reference proteome</keyword>
<dbReference type="PANTHER" id="PTHR28008">
    <property type="entry name" value="DOMAIN PROTEIN, PUTATIVE (AFU_ORTHOLOGUE AFUA_3G10980)-RELATED"/>
    <property type="match status" value="1"/>
</dbReference>
<evidence type="ECO:0000313" key="3">
    <source>
        <dbReference type="Proteomes" id="UP000094849"/>
    </source>
</evidence>